<proteinExistence type="predicted"/>
<gene>
    <name evidence="1" type="ORF">MAM1_0389c10258</name>
</gene>
<dbReference type="Proteomes" id="UP000053815">
    <property type="component" value="Unassembled WGS sequence"/>
</dbReference>
<protein>
    <submittedName>
        <fullName evidence="1">Uncharacterized protein</fullName>
    </submittedName>
</protein>
<name>A0A0C9N7U3_9FUNG</name>
<sequence length="90" mass="9576">MIGIPVQSRAVGTLRTGIHQSVVNLWRLKLIDLNVVASRITTRSNVAIIKAGSNGTANAVEAKVIINGYAKQVEATDAVAFPQTAKYSEV</sequence>
<reference evidence="1" key="1">
    <citation type="submission" date="2014-09" db="EMBL/GenBank/DDBJ databases">
        <title>Draft genome sequence of an oleaginous Mucoromycotina fungus Mucor ambiguus NBRC6742.</title>
        <authorList>
            <person name="Takeda I."/>
            <person name="Yamane N."/>
            <person name="Morita T."/>
            <person name="Tamano K."/>
            <person name="Machida M."/>
            <person name="Baker S."/>
            <person name="Koike H."/>
        </authorList>
    </citation>
    <scope>NUCLEOTIDE SEQUENCE</scope>
    <source>
        <strain evidence="1">NBRC 6742</strain>
    </source>
</reference>
<dbReference type="AlphaFoldDB" id="A0A0C9N7U3"/>
<dbReference type="EMBL" id="DF836678">
    <property type="protein sequence ID" value="GAN10713.1"/>
    <property type="molecule type" value="Genomic_DNA"/>
</dbReference>
<accession>A0A0C9N7U3</accession>
<keyword evidence="2" id="KW-1185">Reference proteome</keyword>
<evidence type="ECO:0000313" key="2">
    <source>
        <dbReference type="Proteomes" id="UP000053815"/>
    </source>
</evidence>
<organism evidence="1">
    <name type="scientific">Mucor ambiguus</name>
    <dbReference type="NCBI Taxonomy" id="91626"/>
    <lineage>
        <taxon>Eukaryota</taxon>
        <taxon>Fungi</taxon>
        <taxon>Fungi incertae sedis</taxon>
        <taxon>Mucoromycota</taxon>
        <taxon>Mucoromycotina</taxon>
        <taxon>Mucoromycetes</taxon>
        <taxon>Mucorales</taxon>
        <taxon>Mucorineae</taxon>
        <taxon>Mucoraceae</taxon>
        <taxon>Mucor</taxon>
    </lineage>
</organism>
<evidence type="ECO:0000313" key="1">
    <source>
        <dbReference type="EMBL" id="GAN10713.1"/>
    </source>
</evidence>